<dbReference type="PRINTS" id="PR00377">
    <property type="entry name" value="IMPHPHTASES"/>
</dbReference>
<dbReference type="PROSITE" id="PS00630">
    <property type="entry name" value="IMP_2"/>
    <property type="match status" value="1"/>
</dbReference>
<sequence length="271" mass="27394">MHTPGALLAVAEAAVDEVEPLFIQGLGAPPAQQKSGGGFVTQVDWAIEQRLRTALTQFTGIAVYGEEFGGNLCQDTVWVVDPIDGTANYSAGNPLCGILVSLLHRGQPVVAVASFPLLGRRVAAAEGGVLRSHGAVAPASATTQGGVAPAGATTQGGVAAASAIRHVGCSTHLSPQNYANLLSTGLRPRMTGSVGVDTAFVAQGVFAGAVNYSAHPWDNAAGALLVRAAGGTATDPEGRQWTAASAGLVVGTPEVHATLLAALQEQSEEED</sequence>
<evidence type="ECO:0000313" key="8">
    <source>
        <dbReference type="Proteomes" id="UP000594681"/>
    </source>
</evidence>
<dbReference type="RefSeq" id="WP_165010128.1">
    <property type="nucleotide sequence ID" value="NZ_CP064954.1"/>
</dbReference>
<evidence type="ECO:0000256" key="6">
    <source>
        <dbReference type="PIRSR" id="PIRSR600760-2"/>
    </source>
</evidence>
<dbReference type="InterPro" id="IPR020583">
    <property type="entry name" value="Inositol_monoP_metal-BS"/>
</dbReference>
<dbReference type="PROSITE" id="PS00629">
    <property type="entry name" value="IMP_1"/>
    <property type="match status" value="1"/>
</dbReference>
<feature type="binding site" evidence="6">
    <location>
        <position position="218"/>
    </location>
    <ligand>
        <name>Mg(2+)</name>
        <dbReference type="ChEBI" id="CHEBI:18420"/>
        <label>1</label>
        <note>catalytic</note>
    </ligand>
</feature>
<dbReference type="SUPFAM" id="SSF56655">
    <property type="entry name" value="Carbohydrate phosphatase"/>
    <property type="match status" value="1"/>
</dbReference>
<evidence type="ECO:0000256" key="2">
    <source>
        <dbReference type="ARBA" id="ARBA00013106"/>
    </source>
</evidence>
<dbReference type="GO" id="GO:0007165">
    <property type="term" value="P:signal transduction"/>
    <property type="evidence" value="ECO:0007669"/>
    <property type="project" value="TreeGrafter"/>
</dbReference>
<feature type="binding site" evidence="6">
    <location>
        <position position="84"/>
    </location>
    <ligand>
        <name>Mg(2+)</name>
        <dbReference type="ChEBI" id="CHEBI:18420"/>
        <label>1</label>
        <note>catalytic</note>
    </ligand>
</feature>
<dbReference type="GO" id="GO:0046872">
    <property type="term" value="F:metal ion binding"/>
    <property type="evidence" value="ECO:0007669"/>
    <property type="project" value="UniProtKB-KW"/>
</dbReference>
<organism evidence="7 8">
    <name type="scientific">Corynebacterium lizhenjunii</name>
    <dbReference type="NCBI Taxonomy" id="2709394"/>
    <lineage>
        <taxon>Bacteria</taxon>
        <taxon>Bacillati</taxon>
        <taxon>Actinomycetota</taxon>
        <taxon>Actinomycetes</taxon>
        <taxon>Mycobacteriales</taxon>
        <taxon>Corynebacteriaceae</taxon>
        <taxon>Corynebacterium</taxon>
    </lineage>
</organism>
<dbReference type="EC" id="3.1.3.25" evidence="2"/>
<comment type="cofactor">
    <cofactor evidence="6">
        <name>Mg(2+)</name>
        <dbReference type="ChEBI" id="CHEBI:18420"/>
    </cofactor>
</comment>
<dbReference type="Gene3D" id="3.40.190.80">
    <property type="match status" value="1"/>
</dbReference>
<dbReference type="PANTHER" id="PTHR20854:SF4">
    <property type="entry name" value="INOSITOL-1-MONOPHOSPHATASE-RELATED"/>
    <property type="match status" value="1"/>
</dbReference>
<dbReference type="CDD" id="cd01637">
    <property type="entry name" value="IMPase_like"/>
    <property type="match status" value="1"/>
</dbReference>
<feature type="binding site" evidence="6">
    <location>
        <position position="81"/>
    </location>
    <ligand>
        <name>Mg(2+)</name>
        <dbReference type="ChEBI" id="CHEBI:18420"/>
        <label>1</label>
        <note>catalytic</note>
    </ligand>
</feature>
<dbReference type="Gene3D" id="3.30.540.10">
    <property type="entry name" value="Fructose-1,6-Bisphosphatase, subunit A, domain 1"/>
    <property type="match status" value="1"/>
</dbReference>
<keyword evidence="8" id="KW-1185">Reference proteome</keyword>
<name>A0A7T0KEH5_9CORY</name>
<keyword evidence="3 6" id="KW-0479">Metal-binding</keyword>
<dbReference type="GO" id="GO:0046854">
    <property type="term" value="P:phosphatidylinositol phosphate biosynthetic process"/>
    <property type="evidence" value="ECO:0007669"/>
    <property type="project" value="InterPro"/>
</dbReference>
<dbReference type="InterPro" id="IPR020550">
    <property type="entry name" value="Inositol_monophosphatase_CS"/>
</dbReference>
<dbReference type="EMBL" id="CP064954">
    <property type="protein sequence ID" value="QPK78469.1"/>
    <property type="molecule type" value="Genomic_DNA"/>
</dbReference>
<comment type="catalytic activity">
    <reaction evidence="1">
        <text>a myo-inositol phosphate + H2O = myo-inositol + phosphate</text>
        <dbReference type="Rhea" id="RHEA:24056"/>
        <dbReference type="ChEBI" id="CHEBI:15377"/>
        <dbReference type="ChEBI" id="CHEBI:17268"/>
        <dbReference type="ChEBI" id="CHEBI:43474"/>
        <dbReference type="ChEBI" id="CHEBI:84139"/>
        <dbReference type="EC" id="3.1.3.25"/>
    </reaction>
</comment>
<gene>
    <name evidence="7" type="ORF">G7Y31_07790</name>
</gene>
<feature type="binding site" evidence="6">
    <location>
        <position position="83"/>
    </location>
    <ligand>
        <name>Mg(2+)</name>
        <dbReference type="ChEBI" id="CHEBI:18420"/>
        <label>1</label>
        <note>catalytic</note>
    </ligand>
</feature>
<dbReference type="Proteomes" id="UP000594681">
    <property type="component" value="Chromosome"/>
</dbReference>
<dbReference type="Pfam" id="PF00459">
    <property type="entry name" value="Inositol_P"/>
    <property type="match status" value="1"/>
</dbReference>
<evidence type="ECO:0000256" key="5">
    <source>
        <dbReference type="ARBA" id="ARBA00022842"/>
    </source>
</evidence>
<proteinExistence type="predicted"/>
<protein>
    <recommendedName>
        <fullName evidence="2">inositol-phosphate phosphatase</fullName>
        <ecNumber evidence="2">3.1.3.25</ecNumber>
    </recommendedName>
</protein>
<keyword evidence="5 6" id="KW-0460">Magnesium</keyword>
<dbReference type="PANTHER" id="PTHR20854">
    <property type="entry name" value="INOSITOL MONOPHOSPHATASE"/>
    <property type="match status" value="1"/>
</dbReference>
<feature type="binding site" evidence="6">
    <location>
        <position position="66"/>
    </location>
    <ligand>
        <name>Mg(2+)</name>
        <dbReference type="ChEBI" id="CHEBI:18420"/>
        <label>1</label>
        <note>catalytic</note>
    </ligand>
</feature>
<dbReference type="InterPro" id="IPR000760">
    <property type="entry name" value="Inositol_monophosphatase-like"/>
</dbReference>
<accession>A0A7T0KEH5</accession>
<dbReference type="AlphaFoldDB" id="A0A7T0KEH5"/>
<dbReference type="GO" id="GO:0006020">
    <property type="term" value="P:inositol metabolic process"/>
    <property type="evidence" value="ECO:0007669"/>
    <property type="project" value="TreeGrafter"/>
</dbReference>
<evidence type="ECO:0000313" key="7">
    <source>
        <dbReference type="EMBL" id="QPK78469.1"/>
    </source>
</evidence>
<dbReference type="KEGG" id="cliz:G7Y31_07790"/>
<dbReference type="GO" id="GO:0008934">
    <property type="term" value="F:inositol monophosphate 1-phosphatase activity"/>
    <property type="evidence" value="ECO:0007669"/>
    <property type="project" value="TreeGrafter"/>
</dbReference>
<reference evidence="7 8" key="1">
    <citation type="submission" date="2020-11" db="EMBL/GenBank/DDBJ databases">
        <title>Corynebacterium sp. ZJ-599.</title>
        <authorList>
            <person name="Zhou J."/>
        </authorList>
    </citation>
    <scope>NUCLEOTIDE SEQUENCE [LARGE SCALE GENOMIC DNA]</scope>
    <source>
        <strain evidence="7 8">ZJ-599</strain>
    </source>
</reference>
<evidence type="ECO:0000256" key="3">
    <source>
        <dbReference type="ARBA" id="ARBA00022723"/>
    </source>
</evidence>
<evidence type="ECO:0000256" key="4">
    <source>
        <dbReference type="ARBA" id="ARBA00022801"/>
    </source>
</evidence>
<keyword evidence="4" id="KW-0378">Hydrolase</keyword>
<evidence type="ECO:0000256" key="1">
    <source>
        <dbReference type="ARBA" id="ARBA00001033"/>
    </source>
</evidence>